<reference evidence="1 2" key="1">
    <citation type="journal article" date="2007" name="Proc. Natl. Acad. Sci. U.S.A.">
        <title>The genome of Syntrophus aciditrophicus: life at the thermodynamic limit of microbial growth.</title>
        <authorList>
            <person name="McInerney M.J."/>
            <person name="Rohlin L."/>
            <person name="Mouttaki H."/>
            <person name="Kim U."/>
            <person name="Krupp R.S."/>
            <person name="Rios-Hernandez L."/>
            <person name="Sieber J."/>
            <person name="Struchtemeyer C.G."/>
            <person name="Bhattacharyya A."/>
            <person name="Campbell J.W."/>
            <person name="Gunsalus R.P."/>
        </authorList>
    </citation>
    <scope>NUCLEOTIDE SEQUENCE [LARGE SCALE GENOMIC DNA]</scope>
    <source>
        <strain evidence="1 2">SB</strain>
    </source>
</reference>
<dbReference type="KEGG" id="sat:SYN_00404"/>
<dbReference type="Proteomes" id="UP000001933">
    <property type="component" value="Chromosome"/>
</dbReference>
<evidence type="ECO:0000313" key="2">
    <source>
        <dbReference type="Proteomes" id="UP000001933"/>
    </source>
</evidence>
<evidence type="ECO:0000313" key="1">
    <source>
        <dbReference type="EMBL" id="ABC76873.1"/>
    </source>
</evidence>
<dbReference type="HOGENOM" id="CLU_2526302_0_0_7"/>
<name>Q2LS11_SYNAS</name>
<protein>
    <submittedName>
        <fullName evidence="1">Hypothetical cytosolic protein</fullName>
    </submittedName>
</protein>
<keyword evidence="2" id="KW-1185">Reference proteome</keyword>
<organism evidence="1 2">
    <name type="scientific">Syntrophus aciditrophicus (strain SB)</name>
    <dbReference type="NCBI Taxonomy" id="56780"/>
    <lineage>
        <taxon>Bacteria</taxon>
        <taxon>Pseudomonadati</taxon>
        <taxon>Thermodesulfobacteriota</taxon>
        <taxon>Syntrophia</taxon>
        <taxon>Syntrophales</taxon>
        <taxon>Syntrophaceae</taxon>
        <taxon>Syntrophus</taxon>
    </lineage>
</organism>
<dbReference type="AlphaFoldDB" id="Q2LS11"/>
<accession>Q2LS11</accession>
<sequence>MRRMQGSRIKISSESAVSHKSLFNPGEIADGLKRDFSRAALIIQGRYSYTSFHKKQLFIRVVFEKFVDIQNQSHYIATRLQELH</sequence>
<dbReference type="STRING" id="56780.SYN_00404"/>
<gene>
    <name evidence="1" type="ORF">SYN_00404</name>
</gene>
<dbReference type="InParanoid" id="Q2LS11"/>
<dbReference type="EMBL" id="CP000252">
    <property type="protein sequence ID" value="ABC76873.1"/>
    <property type="molecule type" value="Genomic_DNA"/>
</dbReference>
<proteinExistence type="predicted"/>